<gene>
    <name evidence="2" type="ORF">LSALG_LOCUS34085</name>
</gene>
<dbReference type="AlphaFoldDB" id="A0AA35ZMC6"/>
<evidence type="ECO:0000313" key="2">
    <source>
        <dbReference type="EMBL" id="CAI9295131.1"/>
    </source>
</evidence>
<dbReference type="Proteomes" id="UP001177003">
    <property type="component" value="Chromosome 7"/>
</dbReference>
<name>A0AA35ZMC6_LACSI</name>
<evidence type="ECO:0000256" key="1">
    <source>
        <dbReference type="SAM" id="MobiDB-lite"/>
    </source>
</evidence>
<accession>A0AA35ZMC6</accession>
<reference evidence="2" key="1">
    <citation type="submission" date="2023-04" db="EMBL/GenBank/DDBJ databases">
        <authorList>
            <person name="Vijverberg K."/>
            <person name="Xiong W."/>
            <person name="Schranz E."/>
        </authorList>
    </citation>
    <scope>NUCLEOTIDE SEQUENCE</scope>
</reference>
<dbReference type="EMBL" id="OX465083">
    <property type="protein sequence ID" value="CAI9295131.1"/>
    <property type="molecule type" value="Genomic_DNA"/>
</dbReference>
<evidence type="ECO:0000313" key="3">
    <source>
        <dbReference type="Proteomes" id="UP001177003"/>
    </source>
</evidence>
<feature type="region of interest" description="Disordered" evidence="1">
    <location>
        <begin position="78"/>
        <end position="102"/>
    </location>
</feature>
<protein>
    <submittedName>
        <fullName evidence="2">Uncharacterized protein</fullName>
    </submittedName>
</protein>
<organism evidence="2 3">
    <name type="scientific">Lactuca saligna</name>
    <name type="common">Willowleaf lettuce</name>
    <dbReference type="NCBI Taxonomy" id="75948"/>
    <lineage>
        <taxon>Eukaryota</taxon>
        <taxon>Viridiplantae</taxon>
        <taxon>Streptophyta</taxon>
        <taxon>Embryophyta</taxon>
        <taxon>Tracheophyta</taxon>
        <taxon>Spermatophyta</taxon>
        <taxon>Magnoliopsida</taxon>
        <taxon>eudicotyledons</taxon>
        <taxon>Gunneridae</taxon>
        <taxon>Pentapetalae</taxon>
        <taxon>asterids</taxon>
        <taxon>campanulids</taxon>
        <taxon>Asterales</taxon>
        <taxon>Asteraceae</taxon>
        <taxon>Cichorioideae</taxon>
        <taxon>Cichorieae</taxon>
        <taxon>Lactucinae</taxon>
        <taxon>Lactuca</taxon>
    </lineage>
</organism>
<sequence length="102" mass="11066">MGNSSSVPPIKRYLNDDTGQATLSVAAKTQMPSLKNTLVIEVVVQIHHIADFGGDPYTIDWIAIFKNVLGARKGHVRGIRPKPSSELGTSAPSQWQLQSQTP</sequence>
<feature type="compositionally biased region" description="Polar residues" evidence="1">
    <location>
        <begin position="86"/>
        <end position="102"/>
    </location>
</feature>
<keyword evidence="3" id="KW-1185">Reference proteome</keyword>
<proteinExistence type="predicted"/>